<evidence type="ECO:0000256" key="1">
    <source>
        <dbReference type="ARBA" id="ARBA00006198"/>
    </source>
</evidence>
<dbReference type="InterPro" id="IPR002731">
    <property type="entry name" value="ATPase_BadF"/>
</dbReference>
<dbReference type="InterPro" id="IPR043129">
    <property type="entry name" value="ATPase_NBD"/>
</dbReference>
<name>A0A0B6ZER8_9EUPU</name>
<proteinExistence type="inferred from homology"/>
<dbReference type="AlphaFoldDB" id="A0A0B6ZER8"/>
<dbReference type="PANTHER" id="PTHR12862:SF0">
    <property type="entry name" value="N-ACETYL-D-GLUCOSAMINE KINASE"/>
    <property type="match status" value="1"/>
</dbReference>
<dbReference type="EC" id="2.7.1.59" evidence="2"/>
<evidence type="ECO:0000256" key="3">
    <source>
        <dbReference type="ARBA" id="ARBA00014974"/>
    </source>
</evidence>
<dbReference type="EMBL" id="HACG01019486">
    <property type="protein sequence ID" value="CEK66351.1"/>
    <property type="molecule type" value="Transcribed_RNA"/>
</dbReference>
<feature type="domain" description="ATPase BadF/BadG/BcrA/BcrD type" evidence="5">
    <location>
        <begin position="8"/>
        <end position="295"/>
    </location>
</feature>
<sequence length="342" mass="36561">MSVKFYGGVEGGATKTKFVLVSSGGKIVGRSEGEGTNQYLIGVDECIKRVSNLVRAGLQDAGLPQDTVLEGLGMSLSGGDEKPVQLLITATVKQDYPSLTRHVFVGSDTQSALASALPHGGVVLIAGTGSNCQLINPDGTMARCGGWGHLIGDEASAIWISLRAVKILFDHEDNFELCQHSTVALKDTIYNHFNIQNQAGMLDHLYSHFDKAYFSGLCKELANVGLEKADPLCCQIFREAGHLLAKHLYGISGKMNKDLKTREGGLPVVCVGSVFKSWQLLEEGFAQEMHSKAAETGIHEVTLLSLNAEASIGAAALGARSAGQDLPIDYSKNSTVFYHSTF</sequence>
<organism evidence="6">
    <name type="scientific">Arion vulgaris</name>
    <dbReference type="NCBI Taxonomy" id="1028688"/>
    <lineage>
        <taxon>Eukaryota</taxon>
        <taxon>Metazoa</taxon>
        <taxon>Spiralia</taxon>
        <taxon>Lophotrochozoa</taxon>
        <taxon>Mollusca</taxon>
        <taxon>Gastropoda</taxon>
        <taxon>Heterobranchia</taxon>
        <taxon>Euthyneura</taxon>
        <taxon>Panpulmonata</taxon>
        <taxon>Eupulmonata</taxon>
        <taxon>Stylommatophora</taxon>
        <taxon>Helicina</taxon>
        <taxon>Arionoidea</taxon>
        <taxon>Arionidae</taxon>
        <taxon>Arion</taxon>
    </lineage>
</organism>
<reference evidence="6" key="1">
    <citation type="submission" date="2014-12" db="EMBL/GenBank/DDBJ databases">
        <title>Insight into the proteome of Arion vulgaris.</title>
        <authorList>
            <person name="Aradska J."/>
            <person name="Bulat T."/>
            <person name="Smidak R."/>
            <person name="Sarate P."/>
            <person name="Gangsoo J."/>
            <person name="Sialana F."/>
            <person name="Bilban M."/>
            <person name="Lubec G."/>
        </authorList>
    </citation>
    <scope>NUCLEOTIDE SEQUENCE</scope>
    <source>
        <tissue evidence="6">Skin</tissue>
    </source>
</reference>
<gene>
    <name evidence="6" type="primary">ORF58364</name>
</gene>
<accession>A0A0B6ZER8</accession>
<dbReference type="GO" id="GO:0045127">
    <property type="term" value="F:N-acetylglucosamine kinase activity"/>
    <property type="evidence" value="ECO:0007669"/>
    <property type="project" value="UniProtKB-EC"/>
</dbReference>
<evidence type="ECO:0000256" key="4">
    <source>
        <dbReference type="ARBA" id="ARBA00031123"/>
    </source>
</evidence>
<protein>
    <recommendedName>
        <fullName evidence="3">N-acetyl-D-glucosamine kinase</fullName>
        <ecNumber evidence="2">2.7.1.59</ecNumber>
    </recommendedName>
    <alternativeName>
        <fullName evidence="4">GlcNAc kinase</fullName>
    </alternativeName>
</protein>
<evidence type="ECO:0000259" key="5">
    <source>
        <dbReference type="Pfam" id="PF01869"/>
    </source>
</evidence>
<dbReference type="SUPFAM" id="SSF53067">
    <property type="entry name" value="Actin-like ATPase domain"/>
    <property type="match status" value="2"/>
</dbReference>
<dbReference type="CDD" id="cd24078">
    <property type="entry name" value="ASKHA_NBD_NAGK_meta"/>
    <property type="match status" value="1"/>
</dbReference>
<comment type="similarity">
    <text evidence="1">Belongs to the eukaryotic-type N-acetylglucosamine kinase family.</text>
</comment>
<dbReference type="Gene3D" id="3.30.420.40">
    <property type="match status" value="1"/>
</dbReference>
<dbReference type="PANTHER" id="PTHR12862">
    <property type="entry name" value="BADF TYPE ATPASE DOMAIN-CONTAINING PROTEIN"/>
    <property type="match status" value="1"/>
</dbReference>
<dbReference type="Pfam" id="PF01869">
    <property type="entry name" value="BcrAD_BadFG"/>
    <property type="match status" value="1"/>
</dbReference>
<evidence type="ECO:0000256" key="2">
    <source>
        <dbReference type="ARBA" id="ARBA00012122"/>
    </source>
</evidence>
<dbReference type="InterPro" id="IPR039758">
    <property type="entry name" value="NAGK-like"/>
</dbReference>
<evidence type="ECO:0000313" key="6">
    <source>
        <dbReference type="EMBL" id="CEK66351.1"/>
    </source>
</evidence>